<evidence type="ECO:0000256" key="1">
    <source>
        <dbReference type="ARBA" id="ARBA00004196"/>
    </source>
</evidence>
<keyword evidence="6" id="KW-1185">Reference proteome</keyword>
<sequence length="439" mass="48136">MGEESADRTVITVWLNHWPLWPELLEPVRERAAEFSRNHPRYRVEIHGIAYPTMPTAVAEAADRGEPPTIAAYQYTVTQEARDAVAKDGTPLFASLEKAIGGRTEILGEPVVVDDIVANARNYYTFGGELVSMPRNTSTALLYANRTLLDAAGVSELPRTWDEVDAACKAVRALPGGPAHAITWPNFGWFFQQSVGQQGGLLADSDNGRSGRSSKVDLASPEMMAYVTWWQRLHENGHYLYTGKPLDWQGSAEAFATQQVAFVLSSSVEAGPTVQAGRDGGFRVEVGRLPYNSHAPHYGNQVAGESWWLANGLDKATADGALAFLQYLASPRHATSVYDNHRTFIPVTEKSIALLDAEGWFEEHPHFRVAIDQLRATTDIPATRAAIFGNFLKIQMATTDAMHDVLAAGADPVARFTAATGEAQRLLDEYNEGVRTRKP</sequence>
<evidence type="ECO:0000256" key="4">
    <source>
        <dbReference type="ARBA" id="ARBA00022729"/>
    </source>
</evidence>
<protein>
    <submittedName>
        <fullName evidence="5">sn-glycerol 3-phosphate transport system substrate-binding protein</fullName>
    </submittedName>
</protein>
<comment type="subcellular location">
    <subcellularLocation>
        <location evidence="1">Cell envelope</location>
    </subcellularLocation>
</comment>
<dbReference type="GO" id="GO:0030313">
    <property type="term" value="C:cell envelope"/>
    <property type="evidence" value="ECO:0007669"/>
    <property type="project" value="UniProtKB-SubCell"/>
</dbReference>
<organism evidence="5 6">
    <name type="scientific">Amycolatopsis arida</name>
    <dbReference type="NCBI Taxonomy" id="587909"/>
    <lineage>
        <taxon>Bacteria</taxon>
        <taxon>Bacillati</taxon>
        <taxon>Actinomycetota</taxon>
        <taxon>Actinomycetes</taxon>
        <taxon>Pseudonocardiales</taxon>
        <taxon>Pseudonocardiaceae</taxon>
        <taxon>Amycolatopsis</taxon>
    </lineage>
</organism>
<reference evidence="6" key="1">
    <citation type="submission" date="2016-10" db="EMBL/GenBank/DDBJ databases">
        <authorList>
            <person name="Varghese N."/>
            <person name="Submissions S."/>
        </authorList>
    </citation>
    <scope>NUCLEOTIDE SEQUENCE [LARGE SCALE GENOMIC DNA]</scope>
    <source>
        <strain evidence="6">CGMCC 4.5579</strain>
    </source>
</reference>
<dbReference type="Gene3D" id="3.40.190.10">
    <property type="entry name" value="Periplasmic binding protein-like II"/>
    <property type="match status" value="2"/>
</dbReference>
<keyword evidence="4" id="KW-0732">Signal</keyword>
<dbReference type="Proteomes" id="UP000198727">
    <property type="component" value="Unassembled WGS sequence"/>
</dbReference>
<comment type="similarity">
    <text evidence="2">Belongs to the bacterial solute-binding protein 1 family.</text>
</comment>
<dbReference type="InterPro" id="IPR006059">
    <property type="entry name" value="SBP"/>
</dbReference>
<dbReference type="Pfam" id="PF13416">
    <property type="entry name" value="SBP_bac_8"/>
    <property type="match status" value="1"/>
</dbReference>
<accession>A0A1I5Q9A7</accession>
<evidence type="ECO:0000313" key="5">
    <source>
        <dbReference type="EMBL" id="SFP42727.1"/>
    </source>
</evidence>
<dbReference type="PANTHER" id="PTHR43649">
    <property type="entry name" value="ARABINOSE-BINDING PROTEIN-RELATED"/>
    <property type="match status" value="1"/>
</dbReference>
<dbReference type="InterPro" id="IPR050490">
    <property type="entry name" value="Bact_solute-bd_prot1"/>
</dbReference>
<evidence type="ECO:0000256" key="3">
    <source>
        <dbReference type="ARBA" id="ARBA00022448"/>
    </source>
</evidence>
<dbReference type="EMBL" id="FOWW01000002">
    <property type="protein sequence ID" value="SFP42727.1"/>
    <property type="molecule type" value="Genomic_DNA"/>
</dbReference>
<dbReference type="AlphaFoldDB" id="A0A1I5Q9A7"/>
<evidence type="ECO:0000256" key="2">
    <source>
        <dbReference type="ARBA" id="ARBA00008520"/>
    </source>
</evidence>
<proteinExistence type="inferred from homology"/>
<dbReference type="RefSeq" id="WP_092529285.1">
    <property type="nucleotide sequence ID" value="NZ_FOWW01000002.1"/>
</dbReference>
<dbReference type="OrthoDB" id="9780991at2"/>
<evidence type="ECO:0000313" key="6">
    <source>
        <dbReference type="Proteomes" id="UP000198727"/>
    </source>
</evidence>
<keyword evidence="3" id="KW-0813">Transport</keyword>
<gene>
    <name evidence="5" type="ORF">SAMN05421810_102553</name>
</gene>
<name>A0A1I5Q9A7_9PSEU</name>
<dbReference type="SUPFAM" id="SSF53850">
    <property type="entry name" value="Periplasmic binding protein-like II"/>
    <property type="match status" value="1"/>
</dbReference>
<dbReference type="PANTHER" id="PTHR43649:SF31">
    <property type="entry name" value="SN-GLYCEROL-3-PHOSPHATE-BINDING PERIPLASMIC PROTEIN UGPB"/>
    <property type="match status" value="1"/>
</dbReference>
<dbReference type="STRING" id="587909.SAMN05421810_102553"/>